<dbReference type="PANTHER" id="PTHR24305">
    <property type="entry name" value="CYTOCHROME P450"/>
    <property type="match status" value="1"/>
</dbReference>
<keyword evidence="5 13" id="KW-0349">Heme</keyword>
<dbReference type="Pfam" id="PF00067">
    <property type="entry name" value="p450"/>
    <property type="match status" value="1"/>
</dbReference>
<feature type="binding site" description="axial binding residue" evidence="13">
    <location>
        <position position="443"/>
    </location>
    <ligand>
        <name>heme</name>
        <dbReference type="ChEBI" id="CHEBI:30413"/>
    </ligand>
    <ligandPart>
        <name>Fe</name>
        <dbReference type="ChEBI" id="CHEBI:18248"/>
    </ligandPart>
</feature>
<accession>A0AAW0DR77</accession>
<dbReference type="EMBL" id="JAYKXP010000011">
    <property type="protein sequence ID" value="KAK7052842.1"/>
    <property type="molecule type" value="Genomic_DNA"/>
</dbReference>
<evidence type="ECO:0000256" key="5">
    <source>
        <dbReference type="ARBA" id="ARBA00022617"/>
    </source>
</evidence>
<organism evidence="15 16">
    <name type="scientific">Paramarasmius palmivorus</name>
    <dbReference type="NCBI Taxonomy" id="297713"/>
    <lineage>
        <taxon>Eukaryota</taxon>
        <taxon>Fungi</taxon>
        <taxon>Dikarya</taxon>
        <taxon>Basidiomycota</taxon>
        <taxon>Agaricomycotina</taxon>
        <taxon>Agaricomycetes</taxon>
        <taxon>Agaricomycetidae</taxon>
        <taxon>Agaricales</taxon>
        <taxon>Marasmiineae</taxon>
        <taxon>Marasmiaceae</taxon>
        <taxon>Paramarasmius</taxon>
    </lineage>
</organism>
<dbReference type="GO" id="GO:0016705">
    <property type="term" value="F:oxidoreductase activity, acting on paired donors, with incorporation or reduction of molecular oxygen"/>
    <property type="evidence" value="ECO:0007669"/>
    <property type="project" value="InterPro"/>
</dbReference>
<evidence type="ECO:0000256" key="2">
    <source>
        <dbReference type="ARBA" id="ARBA00004370"/>
    </source>
</evidence>
<evidence type="ECO:0000256" key="1">
    <source>
        <dbReference type="ARBA" id="ARBA00001971"/>
    </source>
</evidence>
<dbReference type="InterPro" id="IPR050121">
    <property type="entry name" value="Cytochrome_P450_monoxygenase"/>
</dbReference>
<dbReference type="GO" id="GO:0016020">
    <property type="term" value="C:membrane"/>
    <property type="evidence" value="ECO:0007669"/>
    <property type="project" value="UniProtKB-SubCell"/>
</dbReference>
<evidence type="ECO:0000256" key="10">
    <source>
        <dbReference type="ARBA" id="ARBA00023004"/>
    </source>
</evidence>
<keyword evidence="10 13" id="KW-0408">Iron</keyword>
<evidence type="ECO:0000256" key="6">
    <source>
        <dbReference type="ARBA" id="ARBA00022692"/>
    </source>
</evidence>
<evidence type="ECO:0000256" key="11">
    <source>
        <dbReference type="ARBA" id="ARBA00023033"/>
    </source>
</evidence>
<keyword evidence="12" id="KW-0472">Membrane</keyword>
<comment type="pathway">
    <text evidence="3">Secondary metabolite biosynthesis; terpenoid biosynthesis.</text>
</comment>
<evidence type="ECO:0000313" key="15">
    <source>
        <dbReference type="EMBL" id="KAK7052842.1"/>
    </source>
</evidence>
<dbReference type="GO" id="GO:0004497">
    <property type="term" value="F:monooxygenase activity"/>
    <property type="evidence" value="ECO:0007669"/>
    <property type="project" value="UniProtKB-KW"/>
</dbReference>
<dbReference type="PROSITE" id="PS00086">
    <property type="entry name" value="CYTOCHROME_P450"/>
    <property type="match status" value="1"/>
</dbReference>
<dbReference type="InterPro" id="IPR036396">
    <property type="entry name" value="Cyt_P450_sf"/>
</dbReference>
<protein>
    <recommendedName>
        <fullName evidence="17">Cytochrome P450</fullName>
    </recommendedName>
</protein>
<dbReference type="InterPro" id="IPR017972">
    <property type="entry name" value="Cyt_P450_CS"/>
</dbReference>
<dbReference type="GO" id="GO:0005506">
    <property type="term" value="F:iron ion binding"/>
    <property type="evidence" value="ECO:0007669"/>
    <property type="project" value="InterPro"/>
</dbReference>
<dbReference type="PANTHER" id="PTHR24305:SF166">
    <property type="entry name" value="CYTOCHROME P450 12A4, MITOCHONDRIAL-RELATED"/>
    <property type="match status" value="1"/>
</dbReference>
<dbReference type="GO" id="GO:0020037">
    <property type="term" value="F:heme binding"/>
    <property type="evidence" value="ECO:0007669"/>
    <property type="project" value="InterPro"/>
</dbReference>
<keyword evidence="7 13" id="KW-0479">Metal-binding</keyword>
<evidence type="ECO:0000313" key="16">
    <source>
        <dbReference type="Proteomes" id="UP001383192"/>
    </source>
</evidence>
<comment type="similarity">
    <text evidence="4 14">Belongs to the cytochrome P450 family.</text>
</comment>
<dbReference type="InterPro" id="IPR002401">
    <property type="entry name" value="Cyt_P450_E_grp-I"/>
</dbReference>
<dbReference type="InterPro" id="IPR001128">
    <property type="entry name" value="Cyt_P450"/>
</dbReference>
<evidence type="ECO:0000256" key="7">
    <source>
        <dbReference type="ARBA" id="ARBA00022723"/>
    </source>
</evidence>
<keyword evidence="11 14" id="KW-0503">Monooxygenase</keyword>
<comment type="cofactor">
    <cofactor evidence="1 13">
        <name>heme</name>
        <dbReference type="ChEBI" id="CHEBI:30413"/>
    </cofactor>
</comment>
<evidence type="ECO:0008006" key="17">
    <source>
        <dbReference type="Google" id="ProtNLM"/>
    </source>
</evidence>
<gene>
    <name evidence="15" type="ORF">VNI00_004161</name>
</gene>
<keyword evidence="16" id="KW-1185">Reference proteome</keyword>
<keyword evidence="9 14" id="KW-0560">Oxidoreductase</keyword>
<comment type="subcellular location">
    <subcellularLocation>
        <location evidence="2">Membrane</location>
    </subcellularLocation>
</comment>
<evidence type="ECO:0000256" key="3">
    <source>
        <dbReference type="ARBA" id="ARBA00004721"/>
    </source>
</evidence>
<dbReference type="PRINTS" id="PR00385">
    <property type="entry name" value="P450"/>
</dbReference>
<keyword evidence="6" id="KW-0812">Transmembrane</keyword>
<evidence type="ECO:0000256" key="14">
    <source>
        <dbReference type="RuleBase" id="RU000461"/>
    </source>
</evidence>
<evidence type="ECO:0000256" key="12">
    <source>
        <dbReference type="ARBA" id="ARBA00023136"/>
    </source>
</evidence>
<evidence type="ECO:0000256" key="13">
    <source>
        <dbReference type="PIRSR" id="PIRSR602401-1"/>
    </source>
</evidence>
<dbReference type="SUPFAM" id="SSF48264">
    <property type="entry name" value="Cytochrome P450"/>
    <property type="match status" value="1"/>
</dbReference>
<dbReference type="AlphaFoldDB" id="A0AAW0DR77"/>
<reference evidence="15 16" key="1">
    <citation type="submission" date="2024-01" db="EMBL/GenBank/DDBJ databases">
        <title>A draft genome for a cacao thread blight-causing isolate of Paramarasmius palmivorus.</title>
        <authorList>
            <person name="Baruah I.K."/>
            <person name="Bukari Y."/>
            <person name="Amoako-Attah I."/>
            <person name="Meinhardt L.W."/>
            <person name="Bailey B.A."/>
            <person name="Cohen S.P."/>
        </authorList>
    </citation>
    <scope>NUCLEOTIDE SEQUENCE [LARGE SCALE GENOMIC DNA]</scope>
    <source>
        <strain evidence="15 16">GH-12</strain>
    </source>
</reference>
<evidence type="ECO:0000256" key="4">
    <source>
        <dbReference type="ARBA" id="ARBA00010617"/>
    </source>
</evidence>
<comment type="caution">
    <text evidence="15">The sequence shown here is derived from an EMBL/GenBank/DDBJ whole genome shotgun (WGS) entry which is preliminary data.</text>
</comment>
<name>A0AAW0DR77_9AGAR</name>
<evidence type="ECO:0000256" key="8">
    <source>
        <dbReference type="ARBA" id="ARBA00022989"/>
    </source>
</evidence>
<proteinExistence type="inferred from homology"/>
<evidence type="ECO:0000256" key="9">
    <source>
        <dbReference type="ARBA" id="ARBA00023002"/>
    </source>
</evidence>
<sequence>MDLVEQVAAAFVFGLLAVAVYRLTLHPLHHLPGPKLAAITGFYQAYFDIIQDGGFLNHLRKLHAAYGPVVRIGPNTLHFASVKAFHDIYTSSQAFTKYRPFYESFAQPESSFTFIDPQQARTRRALLNPLFSRRAILNLEGVVQSKVEKLVERLSAWPDKQRPVNMNLAFRCTTLDIITEYCFANCFNGLDAPDFHHPLLDAISGSLPDFWKQKHFPVLLTIIETMPEWLVLWLNPQVRPFLDYKRNMGQQIDRLLADPEVLKAVDHETIYHHMLNPAEKHSLDQRAPLTRKMLLDEALTLIGAGTDTVGLTSTIGTFHTLYNPEIALKLKNELRSIWPDPETFASLAVLEKLPYLTAVIKESLRFAHGIVSPLPRVVGEPNAIVDGLVVPTGTAVGMSCVFLHESPEAFKDPLEFSPERWLSGDTRDMEPNLAPFSKGPRMCLGSNLAWCELYLIFANVFRKLDMTIANTT</sequence>
<dbReference type="PRINTS" id="PR00463">
    <property type="entry name" value="EP450I"/>
</dbReference>
<keyword evidence="8" id="KW-1133">Transmembrane helix</keyword>
<dbReference type="CDD" id="cd11062">
    <property type="entry name" value="CYP58-like"/>
    <property type="match status" value="1"/>
</dbReference>
<dbReference type="Proteomes" id="UP001383192">
    <property type="component" value="Unassembled WGS sequence"/>
</dbReference>
<dbReference type="Gene3D" id="1.10.630.10">
    <property type="entry name" value="Cytochrome P450"/>
    <property type="match status" value="1"/>
</dbReference>